<dbReference type="Gene3D" id="1.10.132.60">
    <property type="entry name" value="DNA polymerase family B, C-terminal domain"/>
    <property type="match status" value="1"/>
</dbReference>
<evidence type="ECO:0000313" key="9">
    <source>
        <dbReference type="Proteomes" id="UP000789342"/>
    </source>
</evidence>
<sequence>IKSGTSYLKMAYEEVLFPICFTGKKKYFGIGHEDIVNFKPKNLFMKGIDTVKQGKFQLFKFIGERIMREALDINNTRSIHEIVEDILREARNKEWDFNEFIVMGTWKPKKQNLYNIRFMGRMREKNERIPNPGERFSYIVVKGLPLYNKEGKKEPHRIGDFMEYADITKEQNMEIDINYYLGATTA</sequence>
<comment type="catalytic activity">
    <reaction evidence="6">
        <text>DNA(n) + a 2'-deoxyribonucleoside 5'-triphosphate = DNA(n+1) + diphosphate</text>
        <dbReference type="Rhea" id="RHEA:22508"/>
        <dbReference type="Rhea" id="RHEA-COMP:17339"/>
        <dbReference type="Rhea" id="RHEA-COMP:17340"/>
        <dbReference type="ChEBI" id="CHEBI:33019"/>
        <dbReference type="ChEBI" id="CHEBI:61560"/>
        <dbReference type="ChEBI" id="CHEBI:173112"/>
        <dbReference type="EC" id="2.7.7.7"/>
    </reaction>
</comment>
<dbReference type="AlphaFoldDB" id="A0A9N9IND7"/>
<evidence type="ECO:0000259" key="7">
    <source>
        <dbReference type="Pfam" id="PF00136"/>
    </source>
</evidence>
<dbReference type="Pfam" id="PF00136">
    <property type="entry name" value="DNA_pol_B"/>
    <property type="match status" value="1"/>
</dbReference>
<dbReference type="OrthoDB" id="2421382at2759"/>
<evidence type="ECO:0000256" key="6">
    <source>
        <dbReference type="ARBA" id="ARBA00049244"/>
    </source>
</evidence>
<proteinExistence type="predicted"/>
<dbReference type="GO" id="GO:0000166">
    <property type="term" value="F:nucleotide binding"/>
    <property type="evidence" value="ECO:0007669"/>
    <property type="project" value="InterPro"/>
</dbReference>
<dbReference type="EMBL" id="CAJVPV010032289">
    <property type="protein sequence ID" value="CAG8744608.1"/>
    <property type="molecule type" value="Genomic_DNA"/>
</dbReference>
<keyword evidence="9" id="KW-1185">Reference proteome</keyword>
<gene>
    <name evidence="8" type="ORF">AMORRO_LOCUS14947</name>
</gene>
<keyword evidence="5" id="KW-0238">DNA-binding</keyword>
<feature type="domain" description="DNA-directed DNA polymerase family B multifunctional" evidence="7">
    <location>
        <begin position="8"/>
        <end position="181"/>
    </location>
</feature>
<dbReference type="InterPro" id="IPR023211">
    <property type="entry name" value="DNA_pol_palm_dom_sf"/>
</dbReference>
<name>A0A9N9IND7_9GLOM</name>
<dbReference type="InterPro" id="IPR006134">
    <property type="entry name" value="DNA-dir_DNA_pol_B_multi_dom"/>
</dbReference>
<dbReference type="Gene3D" id="3.90.1600.10">
    <property type="entry name" value="Palm domain of DNA polymerase"/>
    <property type="match status" value="1"/>
</dbReference>
<organism evidence="8 9">
    <name type="scientific">Acaulospora morrowiae</name>
    <dbReference type="NCBI Taxonomy" id="94023"/>
    <lineage>
        <taxon>Eukaryota</taxon>
        <taxon>Fungi</taxon>
        <taxon>Fungi incertae sedis</taxon>
        <taxon>Mucoromycota</taxon>
        <taxon>Glomeromycotina</taxon>
        <taxon>Glomeromycetes</taxon>
        <taxon>Diversisporales</taxon>
        <taxon>Acaulosporaceae</taxon>
        <taxon>Acaulospora</taxon>
    </lineage>
</organism>
<dbReference type="GO" id="GO:0003887">
    <property type="term" value="F:DNA-directed DNA polymerase activity"/>
    <property type="evidence" value="ECO:0007669"/>
    <property type="project" value="UniProtKB-KW"/>
</dbReference>
<evidence type="ECO:0000256" key="2">
    <source>
        <dbReference type="ARBA" id="ARBA00022679"/>
    </source>
</evidence>
<evidence type="ECO:0000256" key="3">
    <source>
        <dbReference type="ARBA" id="ARBA00022695"/>
    </source>
</evidence>
<comment type="caution">
    <text evidence="8">The sequence shown here is derived from an EMBL/GenBank/DDBJ whole genome shotgun (WGS) entry which is preliminary data.</text>
</comment>
<dbReference type="InterPro" id="IPR043502">
    <property type="entry name" value="DNA/RNA_pol_sf"/>
</dbReference>
<dbReference type="PANTHER" id="PTHR10322:SF23">
    <property type="entry name" value="DNA POLYMERASE DELTA CATALYTIC SUBUNIT"/>
    <property type="match status" value="1"/>
</dbReference>
<dbReference type="PANTHER" id="PTHR10322">
    <property type="entry name" value="DNA POLYMERASE CATALYTIC SUBUNIT"/>
    <property type="match status" value="1"/>
</dbReference>
<evidence type="ECO:0000256" key="4">
    <source>
        <dbReference type="ARBA" id="ARBA00022932"/>
    </source>
</evidence>
<evidence type="ECO:0000256" key="5">
    <source>
        <dbReference type="ARBA" id="ARBA00023125"/>
    </source>
</evidence>
<dbReference type="GO" id="GO:0006261">
    <property type="term" value="P:DNA-templated DNA replication"/>
    <property type="evidence" value="ECO:0007669"/>
    <property type="project" value="TreeGrafter"/>
</dbReference>
<evidence type="ECO:0000313" key="8">
    <source>
        <dbReference type="EMBL" id="CAG8744608.1"/>
    </source>
</evidence>
<keyword evidence="4" id="KW-0239">DNA-directed DNA polymerase</keyword>
<reference evidence="8" key="1">
    <citation type="submission" date="2021-06" db="EMBL/GenBank/DDBJ databases">
        <authorList>
            <person name="Kallberg Y."/>
            <person name="Tangrot J."/>
            <person name="Rosling A."/>
        </authorList>
    </citation>
    <scope>NUCLEOTIDE SEQUENCE</scope>
    <source>
        <strain evidence="8">CL551</strain>
    </source>
</reference>
<protein>
    <recommendedName>
        <fullName evidence="1">DNA-directed DNA polymerase</fullName>
        <ecNumber evidence="1">2.7.7.7</ecNumber>
    </recommendedName>
</protein>
<accession>A0A9N9IND7</accession>
<dbReference type="EC" id="2.7.7.7" evidence="1"/>
<dbReference type="GO" id="GO:0003677">
    <property type="term" value="F:DNA binding"/>
    <property type="evidence" value="ECO:0007669"/>
    <property type="project" value="UniProtKB-KW"/>
</dbReference>
<dbReference type="Proteomes" id="UP000789342">
    <property type="component" value="Unassembled WGS sequence"/>
</dbReference>
<feature type="non-terminal residue" evidence="8">
    <location>
        <position position="186"/>
    </location>
</feature>
<dbReference type="InterPro" id="IPR050240">
    <property type="entry name" value="DNA_pol_type-B"/>
</dbReference>
<feature type="non-terminal residue" evidence="8">
    <location>
        <position position="1"/>
    </location>
</feature>
<keyword evidence="2" id="KW-0808">Transferase</keyword>
<dbReference type="InterPro" id="IPR042087">
    <property type="entry name" value="DNA_pol_B_thumb"/>
</dbReference>
<evidence type="ECO:0000256" key="1">
    <source>
        <dbReference type="ARBA" id="ARBA00012417"/>
    </source>
</evidence>
<keyword evidence="3" id="KW-0548">Nucleotidyltransferase</keyword>
<dbReference type="SUPFAM" id="SSF56672">
    <property type="entry name" value="DNA/RNA polymerases"/>
    <property type="match status" value="1"/>
</dbReference>